<keyword evidence="2 13" id="KW-0820">tRNA-binding</keyword>
<dbReference type="Gene3D" id="2.40.30.130">
    <property type="match status" value="1"/>
</dbReference>
<evidence type="ECO:0000313" key="15">
    <source>
        <dbReference type="EMBL" id="UYM04824.1"/>
    </source>
</evidence>
<evidence type="ECO:0000256" key="9">
    <source>
        <dbReference type="ARBA" id="ARBA00022917"/>
    </source>
</evidence>
<comment type="subcellular location">
    <subcellularLocation>
        <location evidence="13">Cytoplasm</location>
    </subcellularLocation>
</comment>
<dbReference type="RefSeq" id="WP_271633584.1">
    <property type="nucleotide sequence ID" value="NZ_CP094970.1"/>
</dbReference>
<feature type="binding site" evidence="13">
    <location>
        <position position="680"/>
    </location>
    <ligand>
        <name>Zn(2+)</name>
        <dbReference type="ChEBI" id="CHEBI:29105"/>
    </ligand>
</feature>
<dbReference type="InterPro" id="IPR045864">
    <property type="entry name" value="aa-tRNA-synth_II/BPL/LPL"/>
</dbReference>
<dbReference type="PRINTS" id="PR00980">
    <property type="entry name" value="TRNASYNTHALA"/>
</dbReference>
<dbReference type="InterPro" id="IPR018162">
    <property type="entry name" value="Ala-tRNA-ligase_IIc_anticod-bd"/>
</dbReference>
<keyword evidence="8 13" id="KW-0694">RNA-binding</keyword>
<gene>
    <name evidence="13 15" type="primary">alaS</name>
    <name evidence="15" type="ORF">L0C25_20185</name>
</gene>
<dbReference type="InterPro" id="IPR003156">
    <property type="entry name" value="DHHA1_dom"/>
</dbReference>
<comment type="catalytic activity">
    <reaction evidence="12 13">
        <text>tRNA(Ala) + L-alanine + ATP = L-alanyl-tRNA(Ala) + AMP + diphosphate</text>
        <dbReference type="Rhea" id="RHEA:12540"/>
        <dbReference type="Rhea" id="RHEA-COMP:9657"/>
        <dbReference type="Rhea" id="RHEA-COMP:9923"/>
        <dbReference type="ChEBI" id="CHEBI:30616"/>
        <dbReference type="ChEBI" id="CHEBI:33019"/>
        <dbReference type="ChEBI" id="CHEBI:57972"/>
        <dbReference type="ChEBI" id="CHEBI:78442"/>
        <dbReference type="ChEBI" id="CHEBI:78497"/>
        <dbReference type="ChEBI" id="CHEBI:456215"/>
        <dbReference type="EC" id="6.1.1.7"/>
    </reaction>
</comment>
<dbReference type="GO" id="GO:0005829">
    <property type="term" value="C:cytosol"/>
    <property type="evidence" value="ECO:0007669"/>
    <property type="project" value="TreeGrafter"/>
</dbReference>
<dbReference type="GO" id="GO:0006419">
    <property type="term" value="P:alanyl-tRNA aminoacylation"/>
    <property type="evidence" value="ECO:0007669"/>
    <property type="project" value="UniProtKB-UniRule"/>
</dbReference>
<evidence type="ECO:0000256" key="4">
    <source>
        <dbReference type="ARBA" id="ARBA00022723"/>
    </source>
</evidence>
<dbReference type="InterPro" id="IPR018165">
    <property type="entry name" value="Ala-tRNA-synth_IIc_core"/>
</dbReference>
<evidence type="ECO:0000256" key="1">
    <source>
        <dbReference type="ARBA" id="ARBA00008226"/>
    </source>
</evidence>
<dbReference type="SUPFAM" id="SSF50447">
    <property type="entry name" value="Translation proteins"/>
    <property type="match status" value="1"/>
</dbReference>
<evidence type="ECO:0000256" key="2">
    <source>
        <dbReference type="ARBA" id="ARBA00022555"/>
    </source>
</evidence>
<dbReference type="InterPro" id="IPR009000">
    <property type="entry name" value="Transl_B-barrel_sf"/>
</dbReference>
<dbReference type="KEGG" id="sgrg:L0C25_20185"/>
<evidence type="ECO:0000256" key="8">
    <source>
        <dbReference type="ARBA" id="ARBA00022884"/>
    </source>
</evidence>
<dbReference type="Gene3D" id="3.10.310.40">
    <property type="match status" value="1"/>
</dbReference>
<dbReference type="Pfam" id="PF07973">
    <property type="entry name" value="tRNA_SAD"/>
    <property type="match status" value="1"/>
</dbReference>
<keyword evidence="6 13" id="KW-0862">Zinc</keyword>
<dbReference type="Proteomes" id="UP001164390">
    <property type="component" value="Chromosome"/>
</dbReference>
<dbReference type="PANTHER" id="PTHR11777">
    <property type="entry name" value="ALANYL-TRNA SYNTHETASE"/>
    <property type="match status" value="1"/>
</dbReference>
<feature type="binding site" evidence="13">
    <location>
        <position position="581"/>
    </location>
    <ligand>
        <name>Zn(2+)</name>
        <dbReference type="ChEBI" id="CHEBI:29105"/>
    </ligand>
</feature>
<organism evidence="15 16">
    <name type="scientific">Solicola gregarius</name>
    <dbReference type="NCBI Taxonomy" id="2908642"/>
    <lineage>
        <taxon>Bacteria</taxon>
        <taxon>Bacillati</taxon>
        <taxon>Actinomycetota</taxon>
        <taxon>Actinomycetes</taxon>
        <taxon>Propionibacteriales</taxon>
        <taxon>Nocardioidaceae</taxon>
        <taxon>Solicola</taxon>
    </lineage>
</organism>
<dbReference type="GO" id="GO:0002161">
    <property type="term" value="F:aminoacyl-tRNA deacylase activity"/>
    <property type="evidence" value="ECO:0007669"/>
    <property type="project" value="TreeGrafter"/>
</dbReference>
<dbReference type="InterPro" id="IPR018164">
    <property type="entry name" value="Ala-tRNA-synth_IIc_N"/>
</dbReference>
<dbReference type="Gene3D" id="3.30.54.20">
    <property type="match status" value="1"/>
</dbReference>
<evidence type="ECO:0000256" key="11">
    <source>
        <dbReference type="ARBA" id="ARBA00024779"/>
    </source>
</evidence>
<dbReference type="FunFam" id="3.10.310.40:FF:000001">
    <property type="entry name" value="Alanine--tRNA ligase"/>
    <property type="match status" value="1"/>
</dbReference>
<dbReference type="EC" id="6.1.1.7" evidence="13"/>
<reference evidence="15" key="1">
    <citation type="submission" date="2022-01" db="EMBL/GenBank/DDBJ databases">
        <title>Nocardioidaceae gen. sp. A5X3R13.</title>
        <authorList>
            <person name="Lopez Marin M.A."/>
            <person name="Uhlik O."/>
        </authorList>
    </citation>
    <scope>NUCLEOTIDE SEQUENCE</scope>
    <source>
        <strain evidence="15">A5X3R13</strain>
    </source>
</reference>
<keyword evidence="9 13" id="KW-0648">Protein biosynthesis</keyword>
<dbReference type="Gene3D" id="3.30.980.10">
    <property type="entry name" value="Threonyl-trna Synthetase, Chain A, domain 2"/>
    <property type="match status" value="1"/>
</dbReference>
<keyword evidence="3 13" id="KW-0436">Ligase</keyword>
<feature type="domain" description="Alanyl-transfer RNA synthetases family profile" evidence="14">
    <location>
        <begin position="1"/>
        <end position="723"/>
    </location>
</feature>
<name>A0AA46TGA8_9ACTN</name>
<dbReference type="InterPro" id="IPR023033">
    <property type="entry name" value="Ala_tRNA_ligase_euk/bac"/>
</dbReference>
<dbReference type="AlphaFoldDB" id="A0AA46TGA8"/>
<dbReference type="Gene3D" id="3.30.930.10">
    <property type="entry name" value="Bira Bifunctional Protein, Domain 2"/>
    <property type="match status" value="1"/>
</dbReference>
<dbReference type="GO" id="GO:0000049">
    <property type="term" value="F:tRNA binding"/>
    <property type="evidence" value="ECO:0007669"/>
    <property type="project" value="UniProtKB-KW"/>
</dbReference>
<dbReference type="FunFam" id="3.30.54.20:FF:000001">
    <property type="entry name" value="Alanine--tRNA ligase"/>
    <property type="match status" value="1"/>
</dbReference>
<keyword evidence="5 13" id="KW-0547">Nucleotide-binding</keyword>
<keyword evidence="10 13" id="KW-0030">Aminoacyl-tRNA synthetase</keyword>
<dbReference type="InterPro" id="IPR050058">
    <property type="entry name" value="Ala-tRNA_ligase"/>
</dbReference>
<dbReference type="InterPro" id="IPR002318">
    <property type="entry name" value="Ala-tRNA-lgiase_IIc"/>
</dbReference>
<evidence type="ECO:0000313" key="16">
    <source>
        <dbReference type="Proteomes" id="UP001164390"/>
    </source>
</evidence>
<keyword evidence="16" id="KW-1185">Reference proteome</keyword>
<dbReference type="HAMAP" id="MF_00036_B">
    <property type="entry name" value="Ala_tRNA_synth_B"/>
    <property type="match status" value="1"/>
</dbReference>
<dbReference type="Pfam" id="PF01411">
    <property type="entry name" value="tRNA-synt_2c"/>
    <property type="match status" value="1"/>
</dbReference>
<dbReference type="FunFam" id="3.30.980.10:FF:000004">
    <property type="entry name" value="Alanine--tRNA ligase, cytoplasmic"/>
    <property type="match status" value="1"/>
</dbReference>
<evidence type="ECO:0000256" key="10">
    <source>
        <dbReference type="ARBA" id="ARBA00023146"/>
    </source>
</evidence>
<comment type="function">
    <text evidence="11 13">Catalyzes the attachment of alanine to tRNA(Ala) in a two-step reaction: alanine is first activated by ATP to form Ala-AMP and then transferred to the acceptor end of tRNA(Ala). Also edits incorrectly charged Ser-tRNA(Ala) and Gly-tRNA(Ala) via its editing domain.</text>
</comment>
<evidence type="ECO:0000256" key="3">
    <source>
        <dbReference type="ARBA" id="ARBA00022598"/>
    </source>
</evidence>
<sequence>MKTAEIKRRFLEHFEKLGHTVVPSAPLPFDDPNLLFINAGMVQFVPYLSGQQTPPWERAVSVQKCIRTLDIEEVGKTSRHVTFFQMNGNFSFGDYFKAGAIEYAWSLLTGPIEDGGLGLDPNRLWATTFENDDPNLPNDDEATELWRRYLPAERIQRRGIDDNFWSMSIAGPCGPCSEIFYDRGPQYGVDGGPIVDEDRFVEIWNLVFMQFDGDRGHKEPGFQVLGELPNKNIDTGMGLERVASILQGVDNLYEIDEVFPVIERAAELSRRTYGWHHEDNVRFRIVADHVRSALMLMGDGVTPGNEGRGYVLRRLIRRAVRSMRLLGVDGPTMPELLPVSMNSMKGAYPELEADFARISKIAYAEEDAFAQTLVKGTEILDIAVSNAKQAGHTRLGGDEAFQLHDTYGFPIDLTLEMASEQGLSVDEDGFRTLMAEQRRRAKADAAAKKGQHADTTVYRGALERFGETEWLAYDQLRTESQVQLLIGDSGEVPEVGEGQVAEVVLSRTPFYAESGGQSADGGTITWDGGRAEVIDVQRPITGLVAHQVRVLEGALRSSSTIEATVDEQWRLGACQAHSATHIIHAALRQHLGPTALQRGSYNRPGFLRLDFGWNSSLNEEELHLLEATSNDALRQDLPVTASTMPLAAAKEMGALALFGERYPDLVRVVEIDGPWSRELCGGTHVESTSQIGTMVLTSEGSVSAGSRRVEMVTGREGFGYLARERDLVHQLSEMLKTPRDDLPGRVQDIVERLRAAEKELERLKVGRLLSSAPELAAAAKDVAGVAYVGHRAPDGASAGDVRKLVLDVRGRLGSERPAVVAVVGSANGKPSCVVAVNDRARELGFSANDLVKVAAGVLGGSGGGKDDIAQGGGVDASNADAALTALEQGVVQRAGR</sequence>
<dbReference type="GO" id="GO:0005524">
    <property type="term" value="F:ATP binding"/>
    <property type="evidence" value="ECO:0007669"/>
    <property type="project" value="UniProtKB-UniRule"/>
</dbReference>
<keyword evidence="4 13" id="KW-0479">Metal-binding</keyword>
<dbReference type="PANTHER" id="PTHR11777:SF9">
    <property type="entry name" value="ALANINE--TRNA LIGASE, CYTOPLASMIC"/>
    <property type="match status" value="1"/>
</dbReference>
<dbReference type="Gene3D" id="6.10.250.550">
    <property type="match status" value="1"/>
</dbReference>
<dbReference type="CDD" id="cd00673">
    <property type="entry name" value="AlaRS_core"/>
    <property type="match status" value="1"/>
</dbReference>
<feature type="binding site" evidence="13">
    <location>
        <position position="577"/>
    </location>
    <ligand>
        <name>Zn(2+)</name>
        <dbReference type="ChEBI" id="CHEBI:29105"/>
    </ligand>
</feature>
<evidence type="ECO:0000256" key="6">
    <source>
        <dbReference type="ARBA" id="ARBA00022833"/>
    </source>
</evidence>
<protein>
    <recommendedName>
        <fullName evidence="13">Alanine--tRNA ligase</fullName>
        <ecNumber evidence="13">6.1.1.7</ecNumber>
    </recommendedName>
    <alternativeName>
        <fullName evidence="13">Alanyl-tRNA synthetase</fullName>
        <shortName evidence="13">AlaRS</shortName>
    </alternativeName>
</protein>
<dbReference type="SUPFAM" id="SSF101353">
    <property type="entry name" value="Putative anticodon-binding domain of alanyl-tRNA synthetase (AlaRS)"/>
    <property type="match status" value="1"/>
</dbReference>
<evidence type="ECO:0000256" key="7">
    <source>
        <dbReference type="ARBA" id="ARBA00022840"/>
    </source>
</evidence>
<dbReference type="PROSITE" id="PS50860">
    <property type="entry name" value="AA_TRNA_LIGASE_II_ALA"/>
    <property type="match status" value="1"/>
</dbReference>
<evidence type="ECO:0000256" key="13">
    <source>
        <dbReference type="HAMAP-Rule" id="MF_00036"/>
    </source>
</evidence>
<evidence type="ECO:0000256" key="5">
    <source>
        <dbReference type="ARBA" id="ARBA00022741"/>
    </source>
</evidence>
<accession>A0AA46TGA8</accession>
<dbReference type="SUPFAM" id="SSF55186">
    <property type="entry name" value="ThrRS/AlaRS common domain"/>
    <property type="match status" value="1"/>
</dbReference>
<evidence type="ECO:0000259" key="14">
    <source>
        <dbReference type="PROSITE" id="PS50860"/>
    </source>
</evidence>
<dbReference type="InterPro" id="IPR012947">
    <property type="entry name" value="tRNA_SAD"/>
</dbReference>
<dbReference type="SUPFAM" id="SSF55681">
    <property type="entry name" value="Class II aaRS and biotin synthetases"/>
    <property type="match status" value="1"/>
</dbReference>
<dbReference type="SMART" id="SM00863">
    <property type="entry name" value="tRNA_SAD"/>
    <property type="match status" value="1"/>
</dbReference>
<dbReference type="NCBIfam" id="TIGR00344">
    <property type="entry name" value="alaS"/>
    <property type="match status" value="1"/>
</dbReference>
<comment type="cofactor">
    <cofactor evidence="13">
        <name>Zn(2+)</name>
        <dbReference type="ChEBI" id="CHEBI:29105"/>
    </cofactor>
    <text evidence="13">Binds 1 zinc ion per subunit.</text>
</comment>
<comment type="domain">
    <text evidence="13">Consists of three domains; the N-terminal catalytic domain, the editing domain and the C-terminal C-Ala domain. The editing domain removes incorrectly charged amino acids, while the C-Ala domain, along with tRNA(Ala), serves as a bridge to cooperatively bring together the editing and aminoacylation centers thus stimulating deacylation of misacylated tRNAs.</text>
</comment>
<comment type="similarity">
    <text evidence="1 13">Belongs to the class-II aminoacyl-tRNA synthetase family.</text>
</comment>
<dbReference type="EMBL" id="CP094970">
    <property type="protein sequence ID" value="UYM04824.1"/>
    <property type="molecule type" value="Genomic_DNA"/>
</dbReference>
<proteinExistence type="inferred from homology"/>
<dbReference type="GO" id="GO:0004813">
    <property type="term" value="F:alanine-tRNA ligase activity"/>
    <property type="evidence" value="ECO:0007669"/>
    <property type="project" value="UniProtKB-UniRule"/>
</dbReference>
<dbReference type="InterPro" id="IPR018163">
    <property type="entry name" value="Thr/Ala-tRNA-synth_IIc_edit"/>
</dbReference>
<keyword evidence="7 13" id="KW-0067">ATP-binding</keyword>
<feature type="binding site" evidence="13">
    <location>
        <position position="684"/>
    </location>
    <ligand>
        <name>Zn(2+)</name>
        <dbReference type="ChEBI" id="CHEBI:29105"/>
    </ligand>
</feature>
<evidence type="ECO:0000256" key="12">
    <source>
        <dbReference type="ARBA" id="ARBA00048300"/>
    </source>
</evidence>
<dbReference type="GO" id="GO:0008270">
    <property type="term" value="F:zinc ion binding"/>
    <property type="evidence" value="ECO:0007669"/>
    <property type="project" value="UniProtKB-UniRule"/>
</dbReference>
<dbReference type="Pfam" id="PF02272">
    <property type="entry name" value="DHHA1"/>
    <property type="match status" value="1"/>
</dbReference>
<keyword evidence="13" id="KW-0963">Cytoplasm</keyword>